<gene>
    <name evidence="1" type="ORF">FYJ60_04380</name>
</gene>
<sequence length="83" mass="9946">MHTVRYRCDDCDTDDLTEDQIHHIDGMDLCDDCYRDYTMWDDYDYCDECQGYGDDYSFDDDGELVDNCTDCAFNPYRKENDDE</sequence>
<comment type="caution">
    <text evidence="1">The sequence shown here is derived from an EMBL/GenBank/DDBJ whole genome shotgun (WGS) entry which is preliminary data.</text>
</comment>
<evidence type="ECO:0000313" key="1">
    <source>
        <dbReference type="EMBL" id="MST81545.1"/>
    </source>
</evidence>
<proteinExistence type="predicted"/>
<reference evidence="1 2" key="1">
    <citation type="submission" date="2019-08" db="EMBL/GenBank/DDBJ databases">
        <title>In-depth cultivation of the pig gut microbiome towards novel bacterial diversity and tailored functional studies.</title>
        <authorList>
            <person name="Wylensek D."/>
            <person name="Hitch T.C.A."/>
            <person name="Clavel T."/>
        </authorList>
    </citation>
    <scope>NUCLEOTIDE SEQUENCE [LARGE SCALE GENOMIC DNA]</scope>
    <source>
        <strain evidence="1 2">Oil+RF-744-WCA-WT-13</strain>
    </source>
</reference>
<dbReference type="AlphaFoldDB" id="A0A7X2P7L8"/>
<dbReference type="EMBL" id="VUMV01000002">
    <property type="protein sequence ID" value="MST81545.1"/>
    <property type="molecule type" value="Genomic_DNA"/>
</dbReference>
<name>A0A7X2P7L8_9FIRM</name>
<dbReference type="Proteomes" id="UP000466864">
    <property type="component" value="Unassembled WGS sequence"/>
</dbReference>
<keyword evidence="2" id="KW-1185">Reference proteome</keyword>
<organism evidence="1 2">
    <name type="scientific">Bilifractor porci</name>
    <dbReference type="NCBI Taxonomy" id="2606636"/>
    <lineage>
        <taxon>Bacteria</taxon>
        <taxon>Bacillati</taxon>
        <taxon>Bacillota</taxon>
        <taxon>Clostridia</taxon>
        <taxon>Lachnospirales</taxon>
        <taxon>Lachnospiraceae</taxon>
        <taxon>Bilifractor</taxon>
    </lineage>
</organism>
<evidence type="ECO:0000313" key="2">
    <source>
        <dbReference type="Proteomes" id="UP000466864"/>
    </source>
</evidence>
<dbReference type="RefSeq" id="WP_154457344.1">
    <property type="nucleotide sequence ID" value="NZ_VUMV01000002.1"/>
</dbReference>
<accession>A0A7X2P7L8</accession>
<protein>
    <submittedName>
        <fullName evidence="1">Uncharacterized protein</fullName>
    </submittedName>
</protein>